<name>A0A3B0C754_9FLAO</name>
<feature type="transmembrane region" description="Helical" evidence="4">
    <location>
        <begin position="160"/>
        <end position="181"/>
    </location>
</feature>
<proteinExistence type="predicted"/>
<evidence type="ECO:0000256" key="1">
    <source>
        <dbReference type="ARBA" id="ARBA00023015"/>
    </source>
</evidence>
<keyword evidence="1" id="KW-0805">Transcription regulation</keyword>
<dbReference type="PANTHER" id="PTHR43280:SF29">
    <property type="entry name" value="ARAC-FAMILY TRANSCRIPTIONAL REGULATOR"/>
    <property type="match status" value="1"/>
</dbReference>
<dbReference type="AlphaFoldDB" id="A0A3B0C754"/>
<keyword evidence="4" id="KW-1133">Transmembrane helix</keyword>
<dbReference type="InterPro" id="IPR009057">
    <property type="entry name" value="Homeodomain-like_sf"/>
</dbReference>
<evidence type="ECO:0000313" key="6">
    <source>
        <dbReference type="EMBL" id="RKN80119.1"/>
    </source>
</evidence>
<dbReference type="SMART" id="SM00342">
    <property type="entry name" value="HTH_ARAC"/>
    <property type="match status" value="1"/>
</dbReference>
<keyword evidence="7" id="KW-1185">Reference proteome</keyword>
<evidence type="ECO:0000313" key="7">
    <source>
        <dbReference type="Proteomes" id="UP000276603"/>
    </source>
</evidence>
<evidence type="ECO:0000256" key="3">
    <source>
        <dbReference type="ARBA" id="ARBA00023163"/>
    </source>
</evidence>
<comment type="caution">
    <text evidence="6">The sequence shown here is derived from an EMBL/GenBank/DDBJ whole genome shotgun (WGS) entry which is preliminary data.</text>
</comment>
<dbReference type="InterPro" id="IPR018060">
    <property type="entry name" value="HTH_AraC"/>
</dbReference>
<dbReference type="InterPro" id="IPR018062">
    <property type="entry name" value="HTH_AraC-typ_CS"/>
</dbReference>
<keyword evidence="4" id="KW-0472">Membrane</keyword>
<feature type="transmembrane region" description="Helical" evidence="4">
    <location>
        <begin position="61"/>
        <end position="77"/>
    </location>
</feature>
<feature type="domain" description="HTH araC/xylS-type" evidence="5">
    <location>
        <begin position="235"/>
        <end position="339"/>
    </location>
</feature>
<evidence type="ECO:0000256" key="4">
    <source>
        <dbReference type="SAM" id="Phobius"/>
    </source>
</evidence>
<feature type="transmembrane region" description="Helical" evidence="4">
    <location>
        <begin position="187"/>
        <end position="206"/>
    </location>
</feature>
<dbReference type="Gene3D" id="1.10.10.60">
    <property type="entry name" value="Homeodomain-like"/>
    <property type="match status" value="1"/>
</dbReference>
<dbReference type="EMBL" id="RBCJ01000003">
    <property type="protein sequence ID" value="RKN80119.1"/>
    <property type="molecule type" value="Genomic_DNA"/>
</dbReference>
<dbReference type="PANTHER" id="PTHR43280">
    <property type="entry name" value="ARAC-FAMILY TRANSCRIPTIONAL REGULATOR"/>
    <property type="match status" value="1"/>
</dbReference>
<dbReference type="PROSITE" id="PS00041">
    <property type="entry name" value="HTH_ARAC_FAMILY_1"/>
    <property type="match status" value="1"/>
</dbReference>
<dbReference type="GO" id="GO:0003700">
    <property type="term" value="F:DNA-binding transcription factor activity"/>
    <property type="evidence" value="ECO:0007669"/>
    <property type="project" value="InterPro"/>
</dbReference>
<evidence type="ECO:0000259" key="5">
    <source>
        <dbReference type="PROSITE" id="PS01124"/>
    </source>
</evidence>
<feature type="transmembrane region" description="Helical" evidence="4">
    <location>
        <begin position="25"/>
        <end position="49"/>
    </location>
</feature>
<accession>A0A3B0C754</accession>
<reference evidence="6 7" key="1">
    <citation type="submission" date="2018-10" db="EMBL/GenBank/DDBJ databases">
        <title>Ulvibacterium marinum gen. nov., sp. nov., a novel marine bacterium of the family Flavobacteriaceae, isolated from a culture of the green alga Ulva prolifera.</title>
        <authorList>
            <person name="Zhang Z."/>
        </authorList>
    </citation>
    <scope>NUCLEOTIDE SEQUENCE [LARGE SCALE GENOMIC DNA]</scope>
    <source>
        <strain evidence="6 7">CCMM003</strain>
    </source>
</reference>
<keyword evidence="4" id="KW-0812">Transmembrane</keyword>
<protein>
    <submittedName>
        <fullName evidence="6">AraC family transcriptional regulator</fullName>
    </submittedName>
</protein>
<dbReference type="SUPFAM" id="SSF46689">
    <property type="entry name" value="Homeodomain-like"/>
    <property type="match status" value="1"/>
</dbReference>
<feature type="transmembrane region" description="Helical" evidence="4">
    <location>
        <begin position="89"/>
        <end position="110"/>
    </location>
</feature>
<dbReference type="PROSITE" id="PS01124">
    <property type="entry name" value="HTH_ARAC_FAMILY_2"/>
    <property type="match status" value="1"/>
</dbReference>
<feature type="transmembrane region" description="Helical" evidence="4">
    <location>
        <begin position="130"/>
        <end position="148"/>
    </location>
</feature>
<sequence>MNAVGVGNCFLLSFSYLKKKEGRTLANPILSLLFFILGSVILNTIFNFMGYSDSLNGFEPITNALIFGIAPLLFLYVRGLGKEAHFTNLWSVHLIHFYCYLAITIISIVLPHSSFGQWGRSLTESKWMIFLWNFHFLVYLIVIFLKFRKEDINFPWTSKLLVYGIASIWFLNLLFFLYRFYVQPLPNLFYLNITLLFSVMTLYLFYQKLGVEVIPKSNYRGRKLNKTQMPNGGTDVLVATIREQKYYKDPELDIRALSELVQMPYHELSFKINQEYHQNFNTFINSFRVQEVVQALENQQHKSYTIMGLARQAGFKSASVFYAAFKKEKGSTPTDFLKDII</sequence>
<dbReference type="Pfam" id="PF12833">
    <property type="entry name" value="HTH_18"/>
    <property type="match status" value="1"/>
</dbReference>
<keyword evidence="2" id="KW-0238">DNA-binding</keyword>
<dbReference type="GO" id="GO:0043565">
    <property type="term" value="F:sequence-specific DNA binding"/>
    <property type="evidence" value="ECO:0007669"/>
    <property type="project" value="InterPro"/>
</dbReference>
<gene>
    <name evidence="6" type="ORF">D7Z94_17925</name>
</gene>
<organism evidence="6 7">
    <name type="scientific">Ulvibacterium marinum</name>
    <dbReference type="NCBI Taxonomy" id="2419782"/>
    <lineage>
        <taxon>Bacteria</taxon>
        <taxon>Pseudomonadati</taxon>
        <taxon>Bacteroidota</taxon>
        <taxon>Flavobacteriia</taxon>
        <taxon>Flavobacteriales</taxon>
        <taxon>Flavobacteriaceae</taxon>
        <taxon>Ulvibacterium</taxon>
    </lineage>
</organism>
<dbReference type="Proteomes" id="UP000276603">
    <property type="component" value="Unassembled WGS sequence"/>
</dbReference>
<evidence type="ECO:0000256" key="2">
    <source>
        <dbReference type="ARBA" id="ARBA00023125"/>
    </source>
</evidence>
<keyword evidence="3" id="KW-0804">Transcription</keyword>